<evidence type="ECO:0000256" key="7">
    <source>
        <dbReference type="ARBA" id="ARBA00022723"/>
    </source>
</evidence>
<dbReference type="NCBIfam" id="NF006878">
    <property type="entry name" value="PRK09375.1-2"/>
    <property type="match status" value="1"/>
</dbReference>
<evidence type="ECO:0000256" key="9">
    <source>
        <dbReference type="ARBA" id="ARBA00023014"/>
    </source>
</evidence>
<comment type="pathway">
    <text evidence="1 10">Cofactor biosynthesis; NAD(+) biosynthesis; quinolinate from iminoaspartate: step 1/1.</text>
</comment>
<dbReference type="FunFam" id="3.40.50.10800:FF:000003">
    <property type="entry name" value="Quinolinate synthase A"/>
    <property type="match status" value="1"/>
</dbReference>
<keyword evidence="12" id="KW-1185">Reference proteome</keyword>
<dbReference type="GO" id="GO:0046872">
    <property type="term" value="F:metal ion binding"/>
    <property type="evidence" value="ECO:0007669"/>
    <property type="project" value="UniProtKB-KW"/>
</dbReference>
<feature type="binding site" evidence="10">
    <location>
        <position position="93"/>
    </location>
    <ligand>
        <name>[4Fe-4S] cluster</name>
        <dbReference type="ChEBI" id="CHEBI:49883"/>
    </ligand>
</feature>
<reference evidence="11" key="1">
    <citation type="submission" date="2023-05" db="EMBL/GenBank/DDBJ databases">
        <title>Anaerotaeda fermentans gen. nov., sp. nov., a novel anaerobic planctomycete of the new family within the order Sedimentisphaerales isolated from Taman Peninsula, Russia.</title>
        <authorList>
            <person name="Khomyakova M.A."/>
            <person name="Merkel A.Y."/>
            <person name="Slobodkin A.I."/>
        </authorList>
    </citation>
    <scope>NUCLEOTIDE SEQUENCE</scope>
    <source>
        <strain evidence="11">M17dextr</strain>
    </source>
</reference>
<evidence type="ECO:0000256" key="10">
    <source>
        <dbReference type="HAMAP-Rule" id="MF_00568"/>
    </source>
</evidence>
<dbReference type="NCBIfam" id="NF006879">
    <property type="entry name" value="PRK09375.1-4"/>
    <property type="match status" value="1"/>
</dbReference>
<dbReference type="InterPro" id="IPR003473">
    <property type="entry name" value="NadA"/>
</dbReference>
<dbReference type="RefSeq" id="WP_349244521.1">
    <property type="nucleotide sequence ID" value="NZ_JASCXX010000008.1"/>
</dbReference>
<feature type="binding site" evidence="10">
    <location>
        <begin position="205"/>
        <end position="207"/>
    </location>
    <ligand>
        <name>iminosuccinate</name>
        <dbReference type="ChEBI" id="CHEBI:77875"/>
    </ligand>
</feature>
<feature type="binding site" evidence="10">
    <location>
        <position position="136"/>
    </location>
    <ligand>
        <name>iminosuccinate</name>
        <dbReference type="ChEBI" id="CHEBI:77875"/>
    </ligand>
</feature>
<dbReference type="AlphaFoldDB" id="A0AAW6TXY5"/>
<comment type="catalytic activity">
    <reaction evidence="10">
        <text>iminosuccinate + dihydroxyacetone phosphate = quinolinate + phosphate + 2 H2O + H(+)</text>
        <dbReference type="Rhea" id="RHEA:25888"/>
        <dbReference type="ChEBI" id="CHEBI:15377"/>
        <dbReference type="ChEBI" id="CHEBI:15378"/>
        <dbReference type="ChEBI" id="CHEBI:29959"/>
        <dbReference type="ChEBI" id="CHEBI:43474"/>
        <dbReference type="ChEBI" id="CHEBI:57642"/>
        <dbReference type="ChEBI" id="CHEBI:77875"/>
        <dbReference type="EC" id="2.5.1.72"/>
    </reaction>
</comment>
<keyword evidence="4 10" id="KW-0963">Cytoplasm</keyword>
<proteinExistence type="inferred from homology"/>
<accession>A0AAW6TXY5</accession>
<protein>
    <recommendedName>
        <fullName evidence="2 10">Quinolinate synthase</fullName>
        <ecNumber evidence="2 10">2.5.1.72</ecNumber>
    </recommendedName>
</protein>
<dbReference type="EC" id="2.5.1.72" evidence="2 10"/>
<evidence type="ECO:0000256" key="2">
    <source>
        <dbReference type="ARBA" id="ARBA00012669"/>
    </source>
</evidence>
<evidence type="ECO:0000256" key="6">
    <source>
        <dbReference type="ARBA" id="ARBA00022679"/>
    </source>
</evidence>
<feature type="binding site" evidence="10">
    <location>
        <position position="179"/>
    </location>
    <ligand>
        <name>[4Fe-4S] cluster</name>
        <dbReference type="ChEBI" id="CHEBI:49883"/>
    </ligand>
</feature>
<dbReference type="GO" id="GO:0005737">
    <property type="term" value="C:cytoplasm"/>
    <property type="evidence" value="ECO:0007669"/>
    <property type="project" value="UniProtKB-SubCell"/>
</dbReference>
<dbReference type="PANTHER" id="PTHR30573:SF0">
    <property type="entry name" value="QUINOLINATE SYNTHASE, CHLOROPLASTIC"/>
    <property type="match status" value="1"/>
</dbReference>
<dbReference type="GO" id="GO:0034628">
    <property type="term" value="P:'de novo' NAD+ biosynthetic process from L-aspartate"/>
    <property type="evidence" value="ECO:0007669"/>
    <property type="project" value="TreeGrafter"/>
</dbReference>
<dbReference type="EMBL" id="JASCXX010000008">
    <property type="protein sequence ID" value="MDI6449114.1"/>
    <property type="molecule type" value="Genomic_DNA"/>
</dbReference>
<evidence type="ECO:0000256" key="5">
    <source>
        <dbReference type="ARBA" id="ARBA00022642"/>
    </source>
</evidence>
<dbReference type="InterPro" id="IPR036094">
    <property type="entry name" value="NadA_sf"/>
</dbReference>
<feature type="binding site" evidence="10">
    <location>
        <position position="31"/>
    </location>
    <ligand>
        <name>iminosuccinate</name>
        <dbReference type="ChEBI" id="CHEBI:77875"/>
    </ligand>
</feature>
<feature type="binding site" evidence="10">
    <location>
        <position position="222"/>
    </location>
    <ligand>
        <name>iminosuccinate</name>
        <dbReference type="ChEBI" id="CHEBI:77875"/>
    </ligand>
</feature>
<evidence type="ECO:0000256" key="3">
    <source>
        <dbReference type="ARBA" id="ARBA00022485"/>
    </source>
</evidence>
<dbReference type="GO" id="GO:0051539">
    <property type="term" value="F:4 iron, 4 sulfur cluster binding"/>
    <property type="evidence" value="ECO:0007669"/>
    <property type="project" value="UniProtKB-KW"/>
</dbReference>
<keyword evidence="3 10" id="KW-0004">4Fe-4S</keyword>
<comment type="caution">
    <text evidence="11">The sequence shown here is derived from an EMBL/GenBank/DDBJ whole genome shotgun (WGS) entry which is preliminary data.</text>
</comment>
<evidence type="ECO:0000313" key="12">
    <source>
        <dbReference type="Proteomes" id="UP001431776"/>
    </source>
</evidence>
<feature type="binding site" evidence="10">
    <location>
        <position position="48"/>
    </location>
    <ligand>
        <name>iminosuccinate</name>
        <dbReference type="ChEBI" id="CHEBI:77875"/>
    </ligand>
</feature>
<comment type="function">
    <text evidence="10">Catalyzes the condensation of iminoaspartate with dihydroxyacetone phosphate to form quinolinate.</text>
</comment>
<evidence type="ECO:0000256" key="1">
    <source>
        <dbReference type="ARBA" id="ARBA00005065"/>
    </source>
</evidence>
<evidence type="ECO:0000313" key="11">
    <source>
        <dbReference type="EMBL" id="MDI6449114.1"/>
    </source>
</evidence>
<comment type="similarity">
    <text evidence="10">Belongs to the quinolinate synthase family. Type 2 subfamily.</text>
</comment>
<keyword evidence="8 10" id="KW-0408">Iron</keyword>
<gene>
    <name evidence="10 11" type="primary">nadA</name>
    <name evidence="11" type="ORF">QJ522_08665</name>
</gene>
<evidence type="ECO:0000256" key="8">
    <source>
        <dbReference type="ARBA" id="ARBA00023004"/>
    </source>
</evidence>
<dbReference type="InterPro" id="IPR023066">
    <property type="entry name" value="Quinolinate_synth_type2"/>
</dbReference>
<dbReference type="HAMAP" id="MF_00568">
    <property type="entry name" value="NadA_type2"/>
    <property type="match status" value="1"/>
</dbReference>
<dbReference type="SUPFAM" id="SSF142754">
    <property type="entry name" value="NadA-like"/>
    <property type="match status" value="1"/>
</dbReference>
<dbReference type="Gene3D" id="3.40.50.10800">
    <property type="entry name" value="NadA-like"/>
    <property type="match status" value="3"/>
</dbReference>
<keyword evidence="6 10" id="KW-0808">Transferase</keyword>
<dbReference type="Pfam" id="PF02445">
    <property type="entry name" value="NadA"/>
    <property type="match status" value="1"/>
</dbReference>
<dbReference type="PANTHER" id="PTHR30573">
    <property type="entry name" value="QUINOLINATE SYNTHETASE A"/>
    <property type="match status" value="1"/>
</dbReference>
<keyword evidence="5 10" id="KW-0662">Pyridine nucleotide biosynthesis</keyword>
<evidence type="ECO:0000256" key="4">
    <source>
        <dbReference type="ARBA" id="ARBA00022490"/>
    </source>
</evidence>
<comment type="cofactor">
    <cofactor evidence="10">
        <name>[4Fe-4S] cluster</name>
        <dbReference type="ChEBI" id="CHEBI:49883"/>
    </cofactor>
    <text evidence="10">Binds 1 [4Fe-4S] cluster per subunit.</text>
</comment>
<feature type="binding site" evidence="10">
    <location>
        <begin position="119"/>
        <end position="121"/>
    </location>
    <ligand>
        <name>iminosuccinate</name>
        <dbReference type="ChEBI" id="CHEBI:77875"/>
    </ligand>
</feature>
<organism evidence="11 12">
    <name type="scientific">Anaerobaca lacustris</name>
    <dbReference type="NCBI Taxonomy" id="3044600"/>
    <lineage>
        <taxon>Bacteria</taxon>
        <taxon>Pseudomonadati</taxon>
        <taxon>Planctomycetota</taxon>
        <taxon>Phycisphaerae</taxon>
        <taxon>Sedimentisphaerales</taxon>
        <taxon>Anaerobacaceae</taxon>
        <taxon>Anaerobaca</taxon>
    </lineage>
</organism>
<name>A0AAW6TXY5_9BACT</name>
<keyword evidence="9 10" id="KW-0411">Iron-sulfur</keyword>
<sequence>MSVVSENKLDERLLRRIGELKERRNAVILAHNYQPDEIQDLADFSGDSLGLSVQASQTDADVIVFCGVLFMAETAAILSPKKTVLMPEPSAGCPMADMITAEQLRQLKAKHPDALVVCYVNSPAEVKAESDYCCTSANAVEVVRSLPAERQVLFVPDRHLGQFVQERTGRDLILWPGYCPTHQFIGEQEVRDLRETHPQAVVMAHPECSEPVKALADELLSTGQMLKFVRTSKAGQFIVATEIGILHALRNARPDAEFIAASARGVCPNMKKTTLDKVVASLENMQYEITVPSDIAARARRSLDRMVEILPKH</sequence>
<feature type="binding site" evidence="10">
    <location>
        <position position="267"/>
    </location>
    <ligand>
        <name>[4Fe-4S] cluster</name>
        <dbReference type="ChEBI" id="CHEBI:49883"/>
    </ligand>
</feature>
<comment type="subcellular location">
    <subcellularLocation>
        <location evidence="10">Cytoplasm</location>
    </subcellularLocation>
</comment>
<keyword evidence="7 10" id="KW-0479">Metal-binding</keyword>
<dbReference type="GO" id="GO:0008987">
    <property type="term" value="F:quinolinate synthetase A activity"/>
    <property type="evidence" value="ECO:0007669"/>
    <property type="project" value="UniProtKB-UniRule"/>
</dbReference>
<dbReference type="NCBIfam" id="TIGR00550">
    <property type="entry name" value="nadA"/>
    <property type="match status" value="1"/>
</dbReference>
<dbReference type="Proteomes" id="UP001431776">
    <property type="component" value="Unassembled WGS sequence"/>
</dbReference>